<evidence type="ECO:0000313" key="2">
    <source>
        <dbReference type="EMBL" id="MEX3596114.1"/>
    </source>
</evidence>
<dbReference type="EMBL" id="JAYWLU010000026">
    <property type="protein sequence ID" value="MEX3596114.1"/>
    <property type="molecule type" value="Genomic_DNA"/>
</dbReference>
<proteinExistence type="predicted"/>
<keyword evidence="3" id="KW-1185">Reference proteome</keyword>
<dbReference type="InterPro" id="IPR054353">
    <property type="entry name" value="IstA-like_C"/>
</dbReference>
<feature type="domain" description="Transposase for insertion sequence element IS21-like C-terminal" evidence="1">
    <location>
        <begin position="2"/>
        <end position="43"/>
    </location>
</feature>
<evidence type="ECO:0000259" key="1">
    <source>
        <dbReference type="Pfam" id="PF22483"/>
    </source>
</evidence>
<reference evidence="2 3" key="1">
    <citation type="journal article" date="2024" name="Fungal Genet. Biol.">
        <title>The porcine skin microbiome exhibits broad fungal antagonism.</title>
        <authorList>
            <person name="De La Cruz K.F."/>
            <person name="Townsend E.C."/>
            <person name="Alex Cheong J.Z."/>
            <person name="Salamzade R."/>
            <person name="Liu A."/>
            <person name="Sandstrom S."/>
            <person name="Davila E."/>
            <person name="Huang L."/>
            <person name="Xu K.H."/>
            <person name="Wu S.Y."/>
            <person name="Meudt J.J."/>
            <person name="Shanmuganayagam D."/>
            <person name="Gibson A.L.F."/>
            <person name="Kalan L.R."/>
        </authorList>
    </citation>
    <scope>NUCLEOTIDE SEQUENCE [LARGE SCALE GENOMIC DNA]</scope>
    <source>
        <strain evidence="2 3">LK2625</strain>
    </source>
</reference>
<protein>
    <recommendedName>
        <fullName evidence="1">Transposase for insertion sequence element IS21-like C-terminal domain-containing protein</fullName>
    </recommendedName>
</protein>
<dbReference type="Pfam" id="PF22483">
    <property type="entry name" value="Mu-transpos_C_2"/>
    <property type="match status" value="1"/>
</dbReference>
<gene>
    <name evidence="2" type="ORF">VVR66_15475</name>
</gene>
<organism evidence="2 3">
    <name type="scientific">Kocuria carniphila</name>
    <dbReference type="NCBI Taxonomy" id="262208"/>
    <lineage>
        <taxon>Bacteria</taxon>
        <taxon>Bacillati</taxon>
        <taxon>Actinomycetota</taxon>
        <taxon>Actinomycetes</taxon>
        <taxon>Micrococcales</taxon>
        <taxon>Micrococcaceae</taxon>
        <taxon>Kocuria</taxon>
    </lineage>
</organism>
<name>A0ABV3V939_9MICC</name>
<sequence length="88" mass="9587">MDPSVIGAMVEVTADLHQVVVRHQGRVVADHARCWAAATTVTDPAHVAGAAVLRRAYQQRPHPGTKADPLVRDLADYDRAFAATRRPH</sequence>
<accession>A0ABV3V939</accession>
<comment type="caution">
    <text evidence="2">The sequence shown here is derived from an EMBL/GenBank/DDBJ whole genome shotgun (WGS) entry which is preliminary data.</text>
</comment>
<evidence type="ECO:0000313" key="3">
    <source>
        <dbReference type="Proteomes" id="UP001558481"/>
    </source>
</evidence>
<dbReference type="Proteomes" id="UP001558481">
    <property type="component" value="Unassembled WGS sequence"/>
</dbReference>